<keyword evidence="1" id="KW-0472">Membrane</keyword>
<gene>
    <name evidence="2" type="ORF">SDC9_209970</name>
</gene>
<comment type="caution">
    <text evidence="2">The sequence shown here is derived from an EMBL/GenBank/DDBJ whole genome shotgun (WGS) entry which is preliminary data.</text>
</comment>
<dbReference type="EMBL" id="VSSQ01139929">
    <property type="protein sequence ID" value="MPN62223.1"/>
    <property type="molecule type" value="Genomic_DNA"/>
</dbReference>
<keyword evidence="1" id="KW-0812">Transmembrane</keyword>
<keyword evidence="1" id="KW-1133">Transmembrane helix</keyword>
<sequence>MVAGKNEPPVLTVDLIVNIFCGQVLLLAAIRRYNVRVRLVSFNAQHPFDKIGQRQ</sequence>
<accession>A0A645JS34</accession>
<organism evidence="2">
    <name type="scientific">bioreactor metagenome</name>
    <dbReference type="NCBI Taxonomy" id="1076179"/>
    <lineage>
        <taxon>unclassified sequences</taxon>
        <taxon>metagenomes</taxon>
        <taxon>ecological metagenomes</taxon>
    </lineage>
</organism>
<feature type="transmembrane region" description="Helical" evidence="1">
    <location>
        <begin position="12"/>
        <end position="30"/>
    </location>
</feature>
<dbReference type="AlphaFoldDB" id="A0A645JS34"/>
<reference evidence="2" key="1">
    <citation type="submission" date="2019-08" db="EMBL/GenBank/DDBJ databases">
        <authorList>
            <person name="Kucharzyk K."/>
            <person name="Murdoch R.W."/>
            <person name="Higgins S."/>
            <person name="Loffler F."/>
        </authorList>
    </citation>
    <scope>NUCLEOTIDE SEQUENCE</scope>
</reference>
<evidence type="ECO:0000313" key="2">
    <source>
        <dbReference type="EMBL" id="MPN62223.1"/>
    </source>
</evidence>
<protein>
    <submittedName>
        <fullName evidence="2">Uncharacterized protein</fullName>
    </submittedName>
</protein>
<name>A0A645JS34_9ZZZZ</name>
<evidence type="ECO:0000256" key="1">
    <source>
        <dbReference type="SAM" id="Phobius"/>
    </source>
</evidence>
<proteinExistence type="predicted"/>